<evidence type="ECO:0000259" key="6">
    <source>
        <dbReference type="PROSITE" id="PS50089"/>
    </source>
</evidence>
<dbReference type="InterPro" id="IPR001841">
    <property type="entry name" value="Znf_RING"/>
</dbReference>
<dbReference type="InterPro" id="IPR004162">
    <property type="entry name" value="SINA-like_animal"/>
</dbReference>
<dbReference type="VEuPathDB" id="GiardiaDB:QR46_0120"/>
<dbReference type="Gene3D" id="3.30.40.10">
    <property type="entry name" value="Zinc/RING finger domain, C3HC4 (zinc finger)"/>
    <property type="match status" value="1"/>
</dbReference>
<feature type="domain" description="RING-type" evidence="6">
    <location>
        <begin position="153"/>
        <end position="203"/>
    </location>
</feature>
<dbReference type="PROSITE" id="PS50089">
    <property type="entry name" value="ZF_RING_2"/>
    <property type="match status" value="1"/>
</dbReference>
<dbReference type="VEuPathDB" id="GiardiaDB:DHA2_153722"/>
<protein>
    <submittedName>
        <fullName evidence="7">Putative zinc finger protein</fullName>
    </submittedName>
</protein>
<accession>V6T7X7</accession>
<sequence>MQVYRPWPSCHNKHFKIMALCADRPSLPPAGAVSPLSSIQSILLHYSSLFQVPLGVLELIFGDVCKQIDEALYNQPLAQLDTDIRFKVHLYRVLEGVLTRSTPLTELLPPAKLYTSGNTIREFTIFCDNYAGVTDIDDDSRQLELSSFEDYLCPACEKLMLLPVVLHPCGHTICRNCLEWGTTCSVGPLSRSEPRYITTCSLCAAEVTFANYQHEMCQKLRNRFTFNCAFLSEGCIYKGLLSDMESHLQICPYALKDQQTNEDTAVAIVRLKEKQLRGLEADIGLYSATLKTLSERVRLFSEGADTLSLAARRLADLVPCPTGSPFPAQLTQIDHDIRTDPLNLNNLAAKLQILGDAMHSFVSSQTTSTVHSSAIADQSGNIAMIHSLESQLGYYKQKLADTERNLKEVTSKQGSLKQEIEVQRALLEESQQTINDLTTQLSLARDQLIEVQRSCSCAVVRNCNEELAAENKRMQMSVSSLQRMLGDSKQELSARSEETEMYKERLVRLMMDTNNLANTLVKFQLLTAEQNKRLREMSGQLQLFYSGKPVCYDCGCKIDSATLDSNTIIYTTTELVKQSERTLAEVASASLGVGTSAVSGIDPFASSHFPLKRESEAAPLKSENGSLHILASDYPLSLERFMEDDINIDITAITLLRYIFHPKVLRSRTKLEHFANDCKALLRKAIGRDEPLSDEKKLQALYQLLASLRQFYANDYPLDEILDFLARFQLENSLIMRDQFGVEARRSIMEGYKKVRSENRILKATLEQLQEKKSIYHSVLAEKSRGRRID</sequence>
<proteinExistence type="predicted"/>
<dbReference type="SUPFAM" id="SSF57850">
    <property type="entry name" value="RING/U-box"/>
    <property type="match status" value="1"/>
</dbReference>
<name>V6T7X7_GIAIN</name>
<dbReference type="AlphaFoldDB" id="V6T7X7"/>
<dbReference type="Pfam" id="PF13445">
    <property type="entry name" value="zf-RING_UBOX"/>
    <property type="match status" value="1"/>
</dbReference>
<reference evidence="8" key="1">
    <citation type="submission" date="2012-02" db="EMBL/GenBank/DDBJ databases">
        <title>Genome sequencing of Giardia lamblia Genotypes A2 and B isolates (DH and GS) and comparative analysis with the genomes of Genotypes A1 and E (WB and Pig).</title>
        <authorList>
            <person name="Adam R."/>
            <person name="Dahlstrom E."/>
            <person name="Martens C."/>
            <person name="Bruno D."/>
            <person name="Barbian K."/>
            <person name="Porcella S.F."/>
            <person name="Nash T."/>
        </authorList>
    </citation>
    <scope>NUCLEOTIDE SEQUENCE</scope>
    <source>
        <strain evidence="8">DH</strain>
    </source>
</reference>
<dbReference type="EMBL" id="AHGT01000112">
    <property type="protein sequence ID" value="ESU34961.1"/>
    <property type="molecule type" value="Genomic_DNA"/>
</dbReference>
<keyword evidence="1" id="KW-0479">Metal-binding</keyword>
<dbReference type="PANTHER" id="PTHR45877:SF2">
    <property type="entry name" value="E3 UBIQUITIN-PROTEIN LIGASE SINA-RELATED"/>
    <property type="match status" value="1"/>
</dbReference>
<keyword evidence="5" id="KW-0175">Coiled coil</keyword>
<evidence type="ECO:0000256" key="2">
    <source>
        <dbReference type="ARBA" id="ARBA00022771"/>
    </source>
</evidence>
<gene>
    <name evidence="7" type="ORF">DHA2_153722</name>
</gene>
<evidence type="ECO:0000256" key="4">
    <source>
        <dbReference type="PROSITE-ProRule" id="PRU00175"/>
    </source>
</evidence>
<dbReference type="InterPro" id="IPR027370">
    <property type="entry name" value="Znf-RING_euk"/>
</dbReference>
<dbReference type="GO" id="GO:0008270">
    <property type="term" value="F:zinc ion binding"/>
    <property type="evidence" value="ECO:0007669"/>
    <property type="project" value="UniProtKB-KW"/>
</dbReference>
<organism evidence="7 8">
    <name type="scientific">Giardia intestinalis</name>
    <name type="common">Giardia lamblia</name>
    <dbReference type="NCBI Taxonomy" id="5741"/>
    <lineage>
        <taxon>Eukaryota</taxon>
        <taxon>Metamonada</taxon>
        <taxon>Diplomonadida</taxon>
        <taxon>Hexamitidae</taxon>
        <taxon>Giardiinae</taxon>
        <taxon>Giardia</taxon>
    </lineage>
</organism>
<reference evidence="7 8" key="2">
    <citation type="journal article" date="2013" name="Genome Biol. Evol.">
        <title>Genome sequencing of Giardia lamblia genotypes A2 and B isolates (DH and GS) and comparative analysis with the genomes of genotypes A1 and E (WB and Pig).</title>
        <authorList>
            <person name="Adam R.D."/>
            <person name="Dahlstrom E.W."/>
            <person name="Martens C.A."/>
            <person name="Bruno D.P."/>
            <person name="Barbian K.D."/>
            <person name="Ricklefs S.M."/>
            <person name="Hernandez M.M."/>
            <person name="Narla N.P."/>
            <person name="Patel R.B."/>
            <person name="Porcella S.F."/>
            <person name="Nash T.E."/>
        </authorList>
    </citation>
    <scope>NUCLEOTIDE SEQUENCE [LARGE SCALE GENOMIC DNA]</scope>
    <source>
        <strain evidence="7 8">DH</strain>
    </source>
</reference>
<evidence type="ECO:0000256" key="5">
    <source>
        <dbReference type="SAM" id="Coils"/>
    </source>
</evidence>
<feature type="coiled-coil region" evidence="5">
    <location>
        <begin position="385"/>
        <end position="484"/>
    </location>
</feature>
<dbReference type="Proteomes" id="UP000018320">
    <property type="component" value="Unassembled WGS sequence"/>
</dbReference>
<dbReference type="GO" id="GO:0006511">
    <property type="term" value="P:ubiquitin-dependent protein catabolic process"/>
    <property type="evidence" value="ECO:0007669"/>
    <property type="project" value="InterPro"/>
</dbReference>
<evidence type="ECO:0000256" key="3">
    <source>
        <dbReference type="ARBA" id="ARBA00022833"/>
    </source>
</evidence>
<evidence type="ECO:0000313" key="8">
    <source>
        <dbReference type="Proteomes" id="UP000018320"/>
    </source>
</evidence>
<dbReference type="PROSITE" id="PS00518">
    <property type="entry name" value="ZF_RING_1"/>
    <property type="match status" value="1"/>
</dbReference>
<dbReference type="InterPro" id="IPR013083">
    <property type="entry name" value="Znf_RING/FYVE/PHD"/>
</dbReference>
<dbReference type="VEuPathDB" id="GiardiaDB:GL50581_2025"/>
<dbReference type="VEuPathDB" id="GiardiaDB:GL50803_0016157"/>
<dbReference type="InterPro" id="IPR017907">
    <property type="entry name" value="Znf_RING_CS"/>
</dbReference>
<keyword evidence="3" id="KW-0862">Zinc</keyword>
<evidence type="ECO:0000313" key="7">
    <source>
        <dbReference type="EMBL" id="ESU34961.1"/>
    </source>
</evidence>
<dbReference type="PANTHER" id="PTHR45877">
    <property type="entry name" value="E3 UBIQUITIN-PROTEIN LIGASE SIAH2"/>
    <property type="match status" value="1"/>
</dbReference>
<keyword evidence="2 4" id="KW-0863">Zinc-finger</keyword>
<evidence type="ECO:0000256" key="1">
    <source>
        <dbReference type="ARBA" id="ARBA00022723"/>
    </source>
</evidence>
<comment type="caution">
    <text evidence="7">The sequence shown here is derived from an EMBL/GenBank/DDBJ whole genome shotgun (WGS) entry which is preliminary data.</text>
</comment>